<evidence type="ECO:0000259" key="1">
    <source>
        <dbReference type="PROSITE" id="PS51352"/>
    </source>
</evidence>
<dbReference type="InterPro" id="IPR013766">
    <property type="entry name" value="Thioredoxin_domain"/>
</dbReference>
<proteinExistence type="predicted"/>
<dbReference type="OrthoDB" id="1134224at2"/>
<dbReference type="RefSeq" id="WP_128251416.1">
    <property type="nucleotide sequence ID" value="NZ_CP034951.1"/>
</dbReference>
<name>A0A410G6Z8_9FLAO</name>
<dbReference type="PROSITE" id="PS51352">
    <property type="entry name" value="THIOREDOXIN_2"/>
    <property type="match status" value="1"/>
</dbReference>
<dbReference type="KEGG" id="aev:EI546_15620"/>
<protein>
    <submittedName>
        <fullName evidence="2">Redoxin domain-containing protein</fullName>
    </submittedName>
</protein>
<evidence type="ECO:0000313" key="2">
    <source>
        <dbReference type="EMBL" id="QAA83053.1"/>
    </source>
</evidence>
<dbReference type="Proteomes" id="UP000285517">
    <property type="component" value="Chromosome"/>
</dbReference>
<dbReference type="EMBL" id="CP034951">
    <property type="protein sequence ID" value="QAA83053.1"/>
    <property type="molecule type" value="Genomic_DNA"/>
</dbReference>
<evidence type="ECO:0000313" key="3">
    <source>
        <dbReference type="Proteomes" id="UP000285517"/>
    </source>
</evidence>
<reference evidence="2 3" key="1">
    <citation type="submission" date="2019-01" db="EMBL/GenBank/DDBJ databases">
        <title>Complete genome sequencing of Aequorivita sp. H23M31.</title>
        <authorList>
            <person name="Bae J.-W."/>
        </authorList>
    </citation>
    <scope>NUCLEOTIDE SEQUENCE [LARGE SCALE GENOMIC DNA]</scope>
    <source>
        <strain evidence="2 3">H23M31</strain>
    </source>
</reference>
<keyword evidence="3" id="KW-1185">Reference proteome</keyword>
<dbReference type="InterPro" id="IPR036249">
    <property type="entry name" value="Thioredoxin-like_sf"/>
</dbReference>
<dbReference type="GO" id="GO:0016209">
    <property type="term" value="F:antioxidant activity"/>
    <property type="evidence" value="ECO:0007669"/>
    <property type="project" value="InterPro"/>
</dbReference>
<organism evidence="2 3">
    <name type="scientific">Aequorivita ciconiae</name>
    <dbReference type="NCBI Taxonomy" id="2494375"/>
    <lineage>
        <taxon>Bacteria</taxon>
        <taxon>Pseudomonadati</taxon>
        <taxon>Bacteroidota</taxon>
        <taxon>Flavobacteriia</taxon>
        <taxon>Flavobacteriales</taxon>
        <taxon>Flavobacteriaceae</taxon>
        <taxon>Aequorivita</taxon>
    </lineage>
</organism>
<dbReference type="Gene3D" id="3.40.30.10">
    <property type="entry name" value="Glutaredoxin"/>
    <property type="match status" value="1"/>
</dbReference>
<gene>
    <name evidence="2" type="ORF">EI546_15620</name>
</gene>
<dbReference type="InterPro" id="IPR000866">
    <property type="entry name" value="AhpC/TSA"/>
</dbReference>
<sequence>MDKKLLLFFLLGSFFAQSQPQLEIEHTILFSEAIGLNIKKYTRNSQQAFAVQDFERAEFLFDSLVDNVVKGTYLDNFNVRKLSGKKIPFSRFRKPIFLITYSSWCTPGSGEIPALNAIAKKHYKEIDFVILFWDSRKNTRKAARSYSNKIHIVYVDELENTDNYIVERMKHSLGLPTSFLVDQNKRIIAVCRGTQHFYEKEYQASYDMNYNSFLERASLLRHPIEGESPI</sequence>
<dbReference type="SUPFAM" id="SSF52833">
    <property type="entry name" value="Thioredoxin-like"/>
    <property type="match status" value="1"/>
</dbReference>
<dbReference type="Pfam" id="PF00578">
    <property type="entry name" value="AhpC-TSA"/>
    <property type="match status" value="1"/>
</dbReference>
<dbReference type="AlphaFoldDB" id="A0A410G6Z8"/>
<feature type="domain" description="Thioredoxin" evidence="1">
    <location>
        <begin position="68"/>
        <end position="222"/>
    </location>
</feature>
<accession>A0A410G6Z8</accession>
<dbReference type="GO" id="GO:0016491">
    <property type="term" value="F:oxidoreductase activity"/>
    <property type="evidence" value="ECO:0007669"/>
    <property type="project" value="InterPro"/>
</dbReference>